<keyword evidence="4" id="KW-0812">Transmembrane</keyword>
<keyword evidence="2" id="KW-0677">Repeat</keyword>
<dbReference type="EMBL" id="QKYT01000196">
    <property type="protein sequence ID" value="RIA89992.1"/>
    <property type="molecule type" value="Genomic_DNA"/>
</dbReference>
<accession>A0A397SWE4</accession>
<dbReference type="OrthoDB" id="432528at2759"/>
<feature type="transmembrane region" description="Helical" evidence="4">
    <location>
        <begin position="423"/>
        <end position="448"/>
    </location>
</feature>
<evidence type="ECO:0000256" key="2">
    <source>
        <dbReference type="ARBA" id="ARBA00022737"/>
    </source>
</evidence>
<feature type="compositionally biased region" description="Polar residues" evidence="3">
    <location>
        <begin position="406"/>
        <end position="415"/>
    </location>
</feature>
<feature type="compositionally biased region" description="Pro residues" evidence="3">
    <location>
        <begin position="589"/>
        <end position="603"/>
    </location>
</feature>
<sequence length="832" mass="88933">MGVGYYNSTQQNKIKRKCYRVIIIGILLSFQCVITSVDADASQERWGHASVLINNRLYVYGGKTDPKQPTPDTITVDVTNLNELLYLDVSQQFDPATPQWVVVPNSPLPSGDPLPRLAFHSCIVGGNQNELLILVGGESSEQIPGDNSLFEYNTTIELWLPPPVAKSPTRTSEHTIVTTSNSIAYLWGGTPVGVRENLVAINELYRLTLTDALLTSELLVLVNTPIGRWGHSATLLNDGKMYIIGGVTNGNILVSMINIPVFDTNNEIWTTIAATGSTIPANRRSHKAVGSGNKIVIYGGTTQDFTEKFDDIAVLNVANDGLTWEIPPVTGNKPLGRFSHSMTLVGSKAIVTYGFIDDFLIEPKLFVFDIDSYTWDQTYIPSVAGNPTNPSNPANPANPATATDVIPNSMSSGNQGASKNKNLGIIVGVPVVCGVIVLGLGGFLFLCIRKRRKQPSFSAMPYEKQQASIPPIAGPAPLYSFGSSSQGGADGTTNIAPFIPPFATSSYQRRQSSFGSTSETRNLTPVDQHDSWGSAPTNSSQSQLPQINPYYETNNYYKPSSPKATSPQLFKNTNYLPPTPPSHHHSNTPPTPPPSSPTPPPVSPQKDIFPISAAAGASSSTKTSSSNLRLDSDSNTAPVEFDFNLPPVAPLSINRTRTPSPQAQAQAQPQQQLLSPRLPISISTTSSSSSLPQDSSNVFVSSPIEMETTETTTSSTEDEGGLGGLFNSPLFRTEALSALAGTVAAASPTDRTLSLRSVPRLNTSTPRNSTGPTSPPPISADGGLRSSTLDGQRTFDGSDSGPTTLNDNNTPDDQTTRGRLFVANPDPSDESD</sequence>
<feature type="region of interest" description="Disordered" evidence="3">
    <location>
        <begin position="506"/>
        <end position="726"/>
    </location>
</feature>
<feature type="compositionally biased region" description="Low complexity" evidence="3">
    <location>
        <begin position="656"/>
        <end position="696"/>
    </location>
</feature>
<feature type="compositionally biased region" description="Low complexity" evidence="3">
    <location>
        <begin position="386"/>
        <end position="403"/>
    </location>
</feature>
<keyword evidence="6" id="KW-1185">Reference proteome</keyword>
<dbReference type="SUPFAM" id="SSF117281">
    <property type="entry name" value="Kelch motif"/>
    <property type="match status" value="2"/>
</dbReference>
<organism evidence="5 6">
    <name type="scientific">Glomus cerebriforme</name>
    <dbReference type="NCBI Taxonomy" id="658196"/>
    <lineage>
        <taxon>Eukaryota</taxon>
        <taxon>Fungi</taxon>
        <taxon>Fungi incertae sedis</taxon>
        <taxon>Mucoromycota</taxon>
        <taxon>Glomeromycotina</taxon>
        <taxon>Glomeromycetes</taxon>
        <taxon>Glomerales</taxon>
        <taxon>Glomeraceae</taxon>
        <taxon>Glomus</taxon>
    </lineage>
</organism>
<feature type="compositionally biased region" description="Low complexity" evidence="3">
    <location>
        <begin position="612"/>
        <end position="636"/>
    </location>
</feature>
<evidence type="ECO:0000313" key="6">
    <source>
        <dbReference type="Proteomes" id="UP000265703"/>
    </source>
</evidence>
<evidence type="ECO:0008006" key="7">
    <source>
        <dbReference type="Google" id="ProtNLM"/>
    </source>
</evidence>
<dbReference type="AlphaFoldDB" id="A0A397SWE4"/>
<dbReference type="PANTHER" id="PTHR46093">
    <property type="entry name" value="ACYL-COA-BINDING DOMAIN-CONTAINING PROTEIN 5"/>
    <property type="match status" value="1"/>
</dbReference>
<keyword evidence="4" id="KW-0472">Membrane</keyword>
<gene>
    <name evidence="5" type="ORF">C1645_823958</name>
</gene>
<feature type="compositionally biased region" description="Polar residues" evidence="3">
    <location>
        <begin position="749"/>
        <end position="772"/>
    </location>
</feature>
<evidence type="ECO:0000256" key="3">
    <source>
        <dbReference type="SAM" id="MobiDB-lite"/>
    </source>
</evidence>
<comment type="caution">
    <text evidence="5">The sequence shown here is derived from an EMBL/GenBank/DDBJ whole genome shotgun (WGS) entry which is preliminary data.</text>
</comment>
<evidence type="ECO:0000313" key="5">
    <source>
        <dbReference type="EMBL" id="RIA89992.1"/>
    </source>
</evidence>
<dbReference type="Proteomes" id="UP000265703">
    <property type="component" value="Unassembled WGS sequence"/>
</dbReference>
<feature type="compositionally biased region" description="Polar residues" evidence="3">
    <location>
        <begin position="785"/>
        <end position="813"/>
    </location>
</feature>
<feature type="compositionally biased region" description="Polar residues" evidence="3">
    <location>
        <begin position="534"/>
        <end position="576"/>
    </location>
</feature>
<feature type="transmembrane region" description="Helical" evidence="4">
    <location>
        <begin position="18"/>
        <end position="37"/>
    </location>
</feature>
<evidence type="ECO:0000256" key="1">
    <source>
        <dbReference type="ARBA" id="ARBA00022441"/>
    </source>
</evidence>
<reference evidence="5 6" key="1">
    <citation type="submission" date="2018-06" db="EMBL/GenBank/DDBJ databases">
        <title>Comparative genomics reveals the genomic features of Rhizophagus irregularis, R. cerebriforme, R. diaphanum and Gigaspora rosea, and their symbiotic lifestyle signature.</title>
        <authorList>
            <person name="Morin E."/>
            <person name="San Clemente H."/>
            <person name="Chen E.C.H."/>
            <person name="De La Providencia I."/>
            <person name="Hainaut M."/>
            <person name="Kuo A."/>
            <person name="Kohler A."/>
            <person name="Murat C."/>
            <person name="Tang N."/>
            <person name="Roy S."/>
            <person name="Loubradou J."/>
            <person name="Henrissat B."/>
            <person name="Grigoriev I.V."/>
            <person name="Corradi N."/>
            <person name="Roux C."/>
            <person name="Martin F.M."/>
        </authorList>
    </citation>
    <scope>NUCLEOTIDE SEQUENCE [LARGE SCALE GENOMIC DNA]</scope>
    <source>
        <strain evidence="5 6">DAOM 227022</strain>
    </source>
</reference>
<feature type="compositionally biased region" description="Polar residues" evidence="3">
    <location>
        <begin position="506"/>
        <end position="525"/>
    </location>
</feature>
<feature type="region of interest" description="Disordered" evidence="3">
    <location>
        <begin position="744"/>
        <end position="832"/>
    </location>
</feature>
<dbReference type="InterPro" id="IPR015915">
    <property type="entry name" value="Kelch-typ_b-propeller"/>
</dbReference>
<keyword evidence="1" id="KW-0880">Kelch repeat</keyword>
<dbReference type="PANTHER" id="PTHR46093:SF18">
    <property type="entry name" value="FIBRONECTIN TYPE-III DOMAIN-CONTAINING PROTEIN"/>
    <property type="match status" value="1"/>
</dbReference>
<dbReference type="Pfam" id="PF24681">
    <property type="entry name" value="Kelch_KLHDC2_KLHL20_DRC7"/>
    <property type="match status" value="1"/>
</dbReference>
<proteinExistence type="predicted"/>
<keyword evidence="4" id="KW-1133">Transmembrane helix</keyword>
<dbReference type="Gene3D" id="2.120.10.80">
    <property type="entry name" value="Kelch-type beta propeller"/>
    <property type="match status" value="2"/>
</dbReference>
<name>A0A397SWE4_9GLOM</name>
<evidence type="ECO:0000256" key="4">
    <source>
        <dbReference type="SAM" id="Phobius"/>
    </source>
</evidence>
<feature type="region of interest" description="Disordered" evidence="3">
    <location>
        <begin position="386"/>
        <end position="415"/>
    </location>
</feature>
<protein>
    <recommendedName>
        <fullName evidence="7">Galactose oxidase</fullName>
    </recommendedName>
</protein>